<dbReference type="OrthoDB" id="8696437at2"/>
<feature type="chain" id="PRO_5018142863" evidence="1">
    <location>
        <begin position="22"/>
        <end position="425"/>
    </location>
</feature>
<dbReference type="Pfam" id="PF02333">
    <property type="entry name" value="Phytase"/>
    <property type="match status" value="2"/>
</dbReference>
<evidence type="ECO:0000313" key="3">
    <source>
        <dbReference type="EMBL" id="ROO85343.1"/>
    </source>
</evidence>
<organism evidence="3 4">
    <name type="scientific">Actinocorallia herbida</name>
    <dbReference type="NCBI Taxonomy" id="58109"/>
    <lineage>
        <taxon>Bacteria</taxon>
        <taxon>Bacillati</taxon>
        <taxon>Actinomycetota</taxon>
        <taxon>Actinomycetes</taxon>
        <taxon>Streptosporangiales</taxon>
        <taxon>Thermomonosporaceae</taxon>
        <taxon>Actinocorallia</taxon>
    </lineage>
</organism>
<reference evidence="3 4" key="1">
    <citation type="submission" date="2018-11" db="EMBL/GenBank/DDBJ databases">
        <title>Sequencing the genomes of 1000 actinobacteria strains.</title>
        <authorList>
            <person name="Klenk H.-P."/>
        </authorList>
    </citation>
    <scope>NUCLEOTIDE SEQUENCE [LARGE SCALE GENOMIC DNA]</scope>
    <source>
        <strain evidence="3 4">DSM 44254</strain>
    </source>
</reference>
<dbReference type="EMBL" id="RJKE01000001">
    <property type="protein sequence ID" value="ROO85343.1"/>
    <property type="molecule type" value="Genomic_DNA"/>
</dbReference>
<feature type="domain" description="BPP" evidence="2">
    <location>
        <begin position="18"/>
        <end position="413"/>
    </location>
</feature>
<evidence type="ECO:0000256" key="1">
    <source>
        <dbReference type="SAM" id="SignalP"/>
    </source>
</evidence>
<dbReference type="AlphaFoldDB" id="A0A3N1CVL6"/>
<accession>A0A3N1CVL6</accession>
<dbReference type="GO" id="GO:0016158">
    <property type="term" value="F:inositol hexakisphosphate 3-phosphatase activity"/>
    <property type="evidence" value="ECO:0007669"/>
    <property type="project" value="InterPro"/>
</dbReference>
<gene>
    <name evidence="3" type="ORF">EDD29_2886</name>
</gene>
<dbReference type="InterPro" id="IPR003431">
    <property type="entry name" value="B-propeller_Phytase"/>
</dbReference>
<feature type="signal peptide" evidence="1">
    <location>
        <begin position="1"/>
        <end position="21"/>
    </location>
</feature>
<proteinExistence type="predicted"/>
<keyword evidence="1" id="KW-0732">Signal</keyword>
<dbReference type="PROSITE" id="PS51662">
    <property type="entry name" value="BP_PHYTASE"/>
    <property type="match status" value="1"/>
</dbReference>
<name>A0A3N1CVL6_9ACTN</name>
<sequence length="425" mass="45058">MKRILALGALLIPFAALPAGAAPGLPTVLPQAETRPMLDDEAGGNANADDPAIWVHPSDSGRSLVLGTAKEGGLDVYRLDGSLVQHFAAPPAPGEDDENGRFNNVDVVYGLGGRDVAVVTDRGRDTLRFYAIDPSRPGGPLSDVTDGDVPFLFNATQEEVNEQRTPYGLTTWKDKGRSYALLSRRSTTTVALVEIVKSGRGLTYRLVRQIALPKEFPIPGGIWTPCGDPGDEPQVEGMVVDQDRDVLYAAQEDVGIWRIPADLKGEPRLIERVREFGTPAAYDAEADECLPTGPNPGTGGAHLTADAEGLTIYETRGGGGYLLASSQGDSTFAVYSRTSPSTYLGGFVVGGPDGAQHSDGAAVVNVPLGRAFPTGLIAVHDGENTPVELDGEGEARENTNFKFVRWDAVAKPLHLKVDLSGGPRH</sequence>
<dbReference type="InterPro" id="IPR011042">
    <property type="entry name" value="6-blade_b-propeller_TolB-like"/>
</dbReference>
<dbReference type="RefSeq" id="WP_123664862.1">
    <property type="nucleotide sequence ID" value="NZ_RJKE01000001.1"/>
</dbReference>
<evidence type="ECO:0000259" key="2">
    <source>
        <dbReference type="PROSITE" id="PS51662"/>
    </source>
</evidence>
<evidence type="ECO:0000313" key="4">
    <source>
        <dbReference type="Proteomes" id="UP000272400"/>
    </source>
</evidence>
<protein>
    <submittedName>
        <fullName evidence="3">3-phytase</fullName>
    </submittedName>
</protein>
<dbReference type="Gene3D" id="2.120.10.30">
    <property type="entry name" value="TolB, C-terminal domain"/>
    <property type="match status" value="1"/>
</dbReference>
<keyword evidence="4" id="KW-1185">Reference proteome</keyword>
<dbReference type="Proteomes" id="UP000272400">
    <property type="component" value="Unassembled WGS sequence"/>
</dbReference>
<comment type="caution">
    <text evidence="3">The sequence shown here is derived from an EMBL/GenBank/DDBJ whole genome shotgun (WGS) entry which is preliminary data.</text>
</comment>
<dbReference type="SUPFAM" id="SSF50956">
    <property type="entry name" value="Thermostable phytase (3-phytase)"/>
    <property type="match status" value="1"/>
</dbReference>